<dbReference type="GO" id="GO:0004066">
    <property type="term" value="F:asparagine synthase (glutamine-hydrolyzing) activity"/>
    <property type="evidence" value="ECO:0007669"/>
    <property type="project" value="UniProtKB-EC"/>
</dbReference>
<dbReference type="Proteomes" id="UP001183809">
    <property type="component" value="Unassembled WGS sequence"/>
</dbReference>
<dbReference type="SUPFAM" id="SSF52402">
    <property type="entry name" value="Adenine nucleotide alpha hydrolases-like"/>
    <property type="match status" value="1"/>
</dbReference>
<dbReference type="Gene3D" id="3.60.20.10">
    <property type="entry name" value="Glutamine Phosphoribosylpyrophosphate, subunit 1, domain 1"/>
    <property type="match status" value="1"/>
</dbReference>
<dbReference type="CDD" id="cd00712">
    <property type="entry name" value="AsnB"/>
    <property type="match status" value="1"/>
</dbReference>
<dbReference type="InterPro" id="IPR006426">
    <property type="entry name" value="Asn_synth_AEB"/>
</dbReference>
<evidence type="ECO:0000256" key="8">
    <source>
        <dbReference type="ARBA" id="ARBA00048741"/>
    </source>
</evidence>
<dbReference type="Pfam" id="PF00733">
    <property type="entry name" value="Asn_synthase"/>
    <property type="match status" value="1"/>
</dbReference>
<reference evidence="11" key="1">
    <citation type="submission" date="2023-07" db="EMBL/GenBank/DDBJ databases">
        <title>30 novel species of actinomycetes from the DSMZ collection.</title>
        <authorList>
            <person name="Nouioui I."/>
        </authorList>
    </citation>
    <scope>NUCLEOTIDE SEQUENCE [LARGE SCALE GENOMIC DNA]</scope>
    <source>
        <strain evidence="11">DSM 41699</strain>
    </source>
</reference>
<dbReference type="EC" id="6.3.5.4" evidence="3"/>
<dbReference type="CDD" id="cd01991">
    <property type="entry name" value="Asn_synthase_B_C"/>
    <property type="match status" value="1"/>
</dbReference>
<gene>
    <name evidence="10" type="primary">asnB</name>
    <name evidence="10" type="ORF">RM764_03015</name>
</gene>
<feature type="domain" description="Glutamine amidotransferase type-2" evidence="9">
    <location>
        <begin position="1"/>
        <end position="211"/>
    </location>
</feature>
<keyword evidence="7" id="KW-0315">Glutamine amidotransferase</keyword>
<keyword evidence="10" id="KW-0436">Ligase</keyword>
<proteinExistence type="inferred from homology"/>
<evidence type="ECO:0000256" key="7">
    <source>
        <dbReference type="ARBA" id="ARBA00022962"/>
    </source>
</evidence>
<keyword evidence="6" id="KW-0061">Asparagine biosynthesis</keyword>
<dbReference type="Pfam" id="PF13537">
    <property type="entry name" value="GATase_7"/>
    <property type="match status" value="1"/>
</dbReference>
<dbReference type="InterPro" id="IPR017932">
    <property type="entry name" value="GATase_2_dom"/>
</dbReference>
<dbReference type="InterPro" id="IPR029055">
    <property type="entry name" value="Ntn_hydrolases_N"/>
</dbReference>
<dbReference type="NCBIfam" id="TIGR01536">
    <property type="entry name" value="asn_synth_AEB"/>
    <property type="match status" value="1"/>
</dbReference>
<dbReference type="SUPFAM" id="SSF56235">
    <property type="entry name" value="N-terminal nucleophile aminohydrolases (Ntn hydrolases)"/>
    <property type="match status" value="1"/>
</dbReference>
<keyword evidence="11" id="KW-1185">Reference proteome</keyword>
<evidence type="ECO:0000256" key="1">
    <source>
        <dbReference type="ARBA" id="ARBA00005187"/>
    </source>
</evidence>
<keyword evidence="6" id="KW-0028">Amino-acid biosynthesis</keyword>
<name>A0ABU2TM44_9ACTN</name>
<evidence type="ECO:0000256" key="4">
    <source>
        <dbReference type="ARBA" id="ARBA00022741"/>
    </source>
</evidence>
<dbReference type="PANTHER" id="PTHR43284">
    <property type="entry name" value="ASPARAGINE SYNTHETASE (GLUTAMINE-HYDROLYZING)"/>
    <property type="match status" value="1"/>
</dbReference>
<dbReference type="InterPro" id="IPR014729">
    <property type="entry name" value="Rossmann-like_a/b/a_fold"/>
</dbReference>
<comment type="caution">
    <text evidence="10">The sequence shown here is derived from an EMBL/GenBank/DDBJ whole genome shotgun (WGS) entry which is preliminary data.</text>
</comment>
<keyword evidence="5" id="KW-0067">ATP-binding</keyword>
<evidence type="ECO:0000256" key="2">
    <source>
        <dbReference type="ARBA" id="ARBA00005752"/>
    </source>
</evidence>
<evidence type="ECO:0000256" key="5">
    <source>
        <dbReference type="ARBA" id="ARBA00022840"/>
    </source>
</evidence>
<dbReference type="RefSeq" id="WP_311691516.1">
    <property type="nucleotide sequence ID" value="NZ_JAVREY010000002.1"/>
</dbReference>
<evidence type="ECO:0000313" key="11">
    <source>
        <dbReference type="Proteomes" id="UP001183809"/>
    </source>
</evidence>
<sequence>MSGIAGWIGFGSGPGHTRSVLDAMAATMSRDVPAELHTWRGTRAASAAAPGGAAEQRAAAAVEGDGPDVAVVFDGVLHDIAPLRATLTAHGHRPRHGTGAEAALHAYLVWGDDCAAHLDGAFAFAVFDFRRDRLLLVRDRLGIRPLHYARLNGAVYFASEPKALLAGSLLEPVLDADGLRELFSQAKTPGASVFRGIAEVRPGHLLDAGAGGVVERPYWTLQARAHTDDPETTVATVRSLLADNVGRAVSGDTLPVSLLSGGLDSGAITALAAHALGDRGRLRTATATFIGYAENFRPDNVRTTPDAPYAAEVARHLGSDHTDVVLGTADLLDPRLRRAVLRAQDRPTPFAEMDVAGLLIFRAAREHSPVALSGEGADEIFGGFTGMSEPEAAGPEQFPWVAYERSHEASRHGLGLGLFDRGLLGKLDLPAYGADRYRQAVAEVPRLDGESDRDRRLREVCHLYLVRWLPRLLDRDDRLSRAAGLQVRMPFCDHRLAEYLFNVPWELKTCGGREKSLLRSAVGELLPRSVVERRKSPFPVNQDPAYTHVLRRELTRVLDDPGSPVAPLLDPVAARAAAAEVRGGAHWLTRTNIEMALQLHLWLTEYGLRLTL</sequence>
<dbReference type="PROSITE" id="PS51278">
    <property type="entry name" value="GATASE_TYPE_2"/>
    <property type="match status" value="1"/>
</dbReference>
<organism evidence="10 11">
    <name type="scientific">Streptomyces gibsoniae</name>
    <dbReference type="NCBI Taxonomy" id="3075529"/>
    <lineage>
        <taxon>Bacteria</taxon>
        <taxon>Bacillati</taxon>
        <taxon>Actinomycetota</taxon>
        <taxon>Actinomycetes</taxon>
        <taxon>Kitasatosporales</taxon>
        <taxon>Streptomycetaceae</taxon>
        <taxon>Streptomyces</taxon>
    </lineage>
</organism>
<keyword evidence="4" id="KW-0547">Nucleotide-binding</keyword>
<evidence type="ECO:0000313" key="10">
    <source>
        <dbReference type="EMBL" id="MDT0461985.1"/>
    </source>
</evidence>
<protein>
    <recommendedName>
        <fullName evidence="3">asparagine synthase (glutamine-hydrolyzing)</fullName>
        <ecNumber evidence="3">6.3.5.4</ecNumber>
    </recommendedName>
</protein>
<evidence type="ECO:0000259" key="9">
    <source>
        <dbReference type="PROSITE" id="PS51278"/>
    </source>
</evidence>
<evidence type="ECO:0000256" key="3">
    <source>
        <dbReference type="ARBA" id="ARBA00012737"/>
    </source>
</evidence>
<dbReference type="PANTHER" id="PTHR43284:SF1">
    <property type="entry name" value="ASPARAGINE SYNTHETASE"/>
    <property type="match status" value="1"/>
</dbReference>
<dbReference type="PIRSF" id="PIRSF001589">
    <property type="entry name" value="Asn_synthetase_glu-h"/>
    <property type="match status" value="1"/>
</dbReference>
<dbReference type="InterPro" id="IPR051786">
    <property type="entry name" value="ASN_synthetase/amidase"/>
</dbReference>
<comment type="similarity">
    <text evidence="2">Belongs to the asparagine synthetase family.</text>
</comment>
<dbReference type="InterPro" id="IPR001962">
    <property type="entry name" value="Asn_synthase"/>
</dbReference>
<evidence type="ECO:0000256" key="6">
    <source>
        <dbReference type="ARBA" id="ARBA00022888"/>
    </source>
</evidence>
<dbReference type="InterPro" id="IPR033738">
    <property type="entry name" value="AsnB_N"/>
</dbReference>
<dbReference type="Gene3D" id="3.40.50.620">
    <property type="entry name" value="HUPs"/>
    <property type="match status" value="1"/>
</dbReference>
<comment type="catalytic activity">
    <reaction evidence="8">
        <text>L-aspartate + L-glutamine + ATP + H2O = L-asparagine + L-glutamate + AMP + diphosphate + H(+)</text>
        <dbReference type="Rhea" id="RHEA:12228"/>
        <dbReference type="ChEBI" id="CHEBI:15377"/>
        <dbReference type="ChEBI" id="CHEBI:15378"/>
        <dbReference type="ChEBI" id="CHEBI:29985"/>
        <dbReference type="ChEBI" id="CHEBI:29991"/>
        <dbReference type="ChEBI" id="CHEBI:30616"/>
        <dbReference type="ChEBI" id="CHEBI:33019"/>
        <dbReference type="ChEBI" id="CHEBI:58048"/>
        <dbReference type="ChEBI" id="CHEBI:58359"/>
        <dbReference type="ChEBI" id="CHEBI:456215"/>
        <dbReference type="EC" id="6.3.5.4"/>
    </reaction>
</comment>
<comment type="pathway">
    <text evidence="1">Amino-acid biosynthesis; L-asparagine biosynthesis; L-asparagine from L-aspartate (L-Gln route): step 1/1.</text>
</comment>
<accession>A0ABU2TM44</accession>
<dbReference type="EMBL" id="JAVREY010000002">
    <property type="protein sequence ID" value="MDT0461985.1"/>
    <property type="molecule type" value="Genomic_DNA"/>
</dbReference>